<evidence type="ECO:0000313" key="1">
    <source>
        <dbReference type="EMBL" id="CAI9925181.1"/>
    </source>
</evidence>
<dbReference type="EMBL" id="CATOUU010000336">
    <property type="protein sequence ID" value="CAI9925181.1"/>
    <property type="molecule type" value="Genomic_DNA"/>
</dbReference>
<accession>A0AA86TQR1</accession>
<gene>
    <name evidence="1" type="ORF">HINF_LOCUS12826</name>
    <name evidence="2" type="ORF">HINF_LOCUS48759</name>
</gene>
<proteinExistence type="predicted"/>
<dbReference type="EMBL" id="CAXDID020000225">
    <property type="protein sequence ID" value="CAL6059460.1"/>
    <property type="molecule type" value="Genomic_DNA"/>
</dbReference>
<reference evidence="1" key="1">
    <citation type="submission" date="2023-06" db="EMBL/GenBank/DDBJ databases">
        <authorList>
            <person name="Kurt Z."/>
        </authorList>
    </citation>
    <scope>NUCLEOTIDE SEQUENCE</scope>
</reference>
<keyword evidence="3" id="KW-1185">Reference proteome</keyword>
<dbReference type="Proteomes" id="UP001642409">
    <property type="component" value="Unassembled WGS sequence"/>
</dbReference>
<protein>
    <submittedName>
        <fullName evidence="2">Hypothetical_protein</fullName>
    </submittedName>
</protein>
<name>A0AA86TQR1_9EUKA</name>
<organism evidence="1">
    <name type="scientific">Hexamita inflata</name>
    <dbReference type="NCBI Taxonomy" id="28002"/>
    <lineage>
        <taxon>Eukaryota</taxon>
        <taxon>Metamonada</taxon>
        <taxon>Diplomonadida</taxon>
        <taxon>Hexamitidae</taxon>
        <taxon>Hexamitinae</taxon>
        <taxon>Hexamita</taxon>
    </lineage>
</organism>
<evidence type="ECO:0000313" key="3">
    <source>
        <dbReference type="Proteomes" id="UP001642409"/>
    </source>
</evidence>
<evidence type="ECO:0000313" key="2">
    <source>
        <dbReference type="EMBL" id="CAL6059460.1"/>
    </source>
</evidence>
<reference evidence="2 3" key="2">
    <citation type="submission" date="2024-07" db="EMBL/GenBank/DDBJ databases">
        <authorList>
            <person name="Akdeniz Z."/>
        </authorList>
    </citation>
    <scope>NUCLEOTIDE SEQUENCE [LARGE SCALE GENOMIC DNA]</scope>
</reference>
<dbReference type="AlphaFoldDB" id="A0AA86TQR1"/>
<sequence length="112" mass="12531">MGTICLVAMLRKKSHLSFHRKLSLKLSCFHPPSGRAHSQPLARFRRLFLGPLVLRANCLSSESPLDGNLNQRVYSAGPPEARCTFPFLSHPRRCCCRLFLRASVVIIGGEVE</sequence>
<comment type="caution">
    <text evidence="1">The sequence shown here is derived from an EMBL/GenBank/DDBJ whole genome shotgun (WGS) entry which is preliminary data.</text>
</comment>